<protein>
    <submittedName>
        <fullName evidence="2">Uncharacterized protein</fullName>
    </submittedName>
</protein>
<dbReference type="Proteomes" id="UP000663864">
    <property type="component" value="Unassembled WGS sequence"/>
</dbReference>
<evidence type="ECO:0000313" key="3">
    <source>
        <dbReference type="Proteomes" id="UP000663836"/>
    </source>
</evidence>
<dbReference type="Proteomes" id="UP000663836">
    <property type="component" value="Unassembled WGS sequence"/>
</dbReference>
<reference evidence="2" key="1">
    <citation type="submission" date="2021-02" db="EMBL/GenBank/DDBJ databases">
        <authorList>
            <person name="Nowell W R."/>
        </authorList>
    </citation>
    <scope>NUCLEOTIDE SEQUENCE</scope>
</reference>
<comment type="caution">
    <text evidence="2">The sequence shown here is derived from an EMBL/GenBank/DDBJ whole genome shotgun (WGS) entry which is preliminary data.</text>
</comment>
<name>A0A819PR21_9BILA</name>
<evidence type="ECO:0000313" key="2">
    <source>
        <dbReference type="EMBL" id="CAF4013306.1"/>
    </source>
</evidence>
<dbReference type="AlphaFoldDB" id="A0A819PR21"/>
<dbReference type="EMBL" id="CAJNOT010000266">
    <property type="protein sequence ID" value="CAF0920037.1"/>
    <property type="molecule type" value="Genomic_DNA"/>
</dbReference>
<organism evidence="2 3">
    <name type="scientific">Rotaria sordida</name>
    <dbReference type="NCBI Taxonomy" id="392033"/>
    <lineage>
        <taxon>Eukaryota</taxon>
        <taxon>Metazoa</taxon>
        <taxon>Spiralia</taxon>
        <taxon>Gnathifera</taxon>
        <taxon>Rotifera</taxon>
        <taxon>Eurotatoria</taxon>
        <taxon>Bdelloidea</taxon>
        <taxon>Philodinida</taxon>
        <taxon>Philodinidae</taxon>
        <taxon>Rotaria</taxon>
    </lineage>
</organism>
<accession>A0A819PR21</accession>
<proteinExistence type="predicted"/>
<gene>
    <name evidence="2" type="ORF">JBS370_LOCUS26969</name>
    <name evidence="1" type="ORF">ZHD862_LOCUS8344</name>
</gene>
<dbReference type="EMBL" id="CAJOBD010004919">
    <property type="protein sequence ID" value="CAF4013306.1"/>
    <property type="molecule type" value="Genomic_DNA"/>
</dbReference>
<sequence length="124" mass="14920">MVQRLTYSEIDLIERRDVEKCLDETIEYIEMNYTEEIVKIESIENIQRKINSIRMFLFNRYKYEQLLETTYRIFEDQSINRPAELSSLNGRILLPPLNQLNFPQDDIQIGYTWIIPIRNSLGEI</sequence>
<evidence type="ECO:0000313" key="1">
    <source>
        <dbReference type="EMBL" id="CAF0920037.1"/>
    </source>
</evidence>